<dbReference type="OrthoDB" id="4377071at2"/>
<accession>A0A1A2W2L7</accession>
<sequence>MHTAYLVMTISAIILNGFSGVSALVHFAPIIPPMQRAGVPVSWLTFPIGTLKTLGALGLIVGLWVPGIGVAAAAGLTIFFICAMYTHVLAHDISGQFGLAAFLFAFNVATFTLTVAAHPVVL</sequence>
<keyword evidence="2 5" id="KW-0812">Transmembrane</keyword>
<evidence type="ECO:0000256" key="1">
    <source>
        <dbReference type="ARBA" id="ARBA00004141"/>
    </source>
</evidence>
<evidence type="ECO:0008006" key="8">
    <source>
        <dbReference type="Google" id="ProtNLM"/>
    </source>
</evidence>
<organism evidence="6 7">
    <name type="scientific">Mycobacterium scrofulaceum</name>
    <dbReference type="NCBI Taxonomy" id="1783"/>
    <lineage>
        <taxon>Bacteria</taxon>
        <taxon>Bacillati</taxon>
        <taxon>Actinomycetota</taxon>
        <taxon>Actinomycetes</taxon>
        <taxon>Mycobacteriales</taxon>
        <taxon>Mycobacteriaceae</taxon>
        <taxon>Mycobacterium</taxon>
    </lineage>
</organism>
<comment type="subcellular location">
    <subcellularLocation>
        <location evidence="1">Membrane</location>
        <topology evidence="1">Multi-pass membrane protein</topology>
    </subcellularLocation>
</comment>
<evidence type="ECO:0000256" key="4">
    <source>
        <dbReference type="ARBA" id="ARBA00023136"/>
    </source>
</evidence>
<dbReference type="Proteomes" id="UP000092207">
    <property type="component" value="Unassembled WGS sequence"/>
</dbReference>
<protein>
    <recommendedName>
        <fullName evidence="8">DoxX family protein</fullName>
    </recommendedName>
</protein>
<feature type="transmembrane region" description="Helical" evidence="5">
    <location>
        <begin position="43"/>
        <end position="64"/>
    </location>
</feature>
<dbReference type="Pfam" id="PF13564">
    <property type="entry name" value="DoxX_2"/>
    <property type="match status" value="1"/>
</dbReference>
<comment type="caution">
    <text evidence="6">The sequence shown here is derived from an EMBL/GenBank/DDBJ whole genome shotgun (WGS) entry which is preliminary data.</text>
</comment>
<evidence type="ECO:0000313" key="6">
    <source>
        <dbReference type="EMBL" id="OBI07112.1"/>
    </source>
</evidence>
<dbReference type="GO" id="GO:0016020">
    <property type="term" value="C:membrane"/>
    <property type="evidence" value="ECO:0007669"/>
    <property type="project" value="UniProtKB-SubCell"/>
</dbReference>
<evidence type="ECO:0000256" key="3">
    <source>
        <dbReference type="ARBA" id="ARBA00022989"/>
    </source>
</evidence>
<feature type="transmembrane region" description="Helical" evidence="5">
    <location>
        <begin position="6"/>
        <end position="31"/>
    </location>
</feature>
<dbReference type="InterPro" id="IPR032808">
    <property type="entry name" value="DoxX"/>
</dbReference>
<evidence type="ECO:0000313" key="7">
    <source>
        <dbReference type="Proteomes" id="UP000092207"/>
    </source>
</evidence>
<gene>
    <name evidence="6" type="ORF">A5679_11410</name>
</gene>
<dbReference type="RefSeq" id="WP_067269466.1">
    <property type="nucleotide sequence ID" value="NZ_LZJW01000030.1"/>
</dbReference>
<dbReference type="AlphaFoldDB" id="A0A1A2W2L7"/>
<feature type="transmembrane region" description="Helical" evidence="5">
    <location>
        <begin position="70"/>
        <end position="90"/>
    </location>
</feature>
<reference evidence="6 7" key="1">
    <citation type="submission" date="2016-06" db="EMBL/GenBank/DDBJ databases">
        <authorList>
            <person name="Kjaerup R.B."/>
            <person name="Dalgaard T.S."/>
            <person name="Juul-Madsen H.R."/>
        </authorList>
    </citation>
    <scope>NUCLEOTIDE SEQUENCE [LARGE SCALE GENOMIC DNA]</scope>
    <source>
        <strain evidence="6 7">E2838</strain>
    </source>
</reference>
<name>A0A1A2W2L7_MYCSC</name>
<evidence type="ECO:0000256" key="5">
    <source>
        <dbReference type="SAM" id="Phobius"/>
    </source>
</evidence>
<feature type="transmembrane region" description="Helical" evidence="5">
    <location>
        <begin position="97"/>
        <end position="121"/>
    </location>
</feature>
<keyword evidence="3 5" id="KW-1133">Transmembrane helix</keyword>
<proteinExistence type="predicted"/>
<keyword evidence="4 5" id="KW-0472">Membrane</keyword>
<evidence type="ECO:0000256" key="2">
    <source>
        <dbReference type="ARBA" id="ARBA00022692"/>
    </source>
</evidence>
<dbReference type="EMBL" id="LZJY01000104">
    <property type="protein sequence ID" value="OBI07112.1"/>
    <property type="molecule type" value="Genomic_DNA"/>
</dbReference>